<gene>
    <name evidence="8" type="ORF">LV75_002576</name>
</gene>
<keyword evidence="9" id="KW-1185">Reference proteome</keyword>
<feature type="signal peptide" evidence="6">
    <location>
        <begin position="1"/>
        <end position="31"/>
    </location>
</feature>
<name>A0ABT1IBS5_9PSEU</name>
<proteinExistence type="inferred from homology"/>
<dbReference type="PROSITE" id="PS00136">
    <property type="entry name" value="SUBTILASE_ASP"/>
    <property type="match status" value="1"/>
</dbReference>
<dbReference type="EMBL" id="JAMTCO010000006">
    <property type="protein sequence ID" value="MCP2270075.1"/>
    <property type="molecule type" value="Genomic_DNA"/>
</dbReference>
<dbReference type="Proteomes" id="UP001205185">
    <property type="component" value="Unassembled WGS sequence"/>
</dbReference>
<feature type="chain" id="PRO_5046900292" evidence="6">
    <location>
        <begin position="32"/>
        <end position="1048"/>
    </location>
</feature>
<evidence type="ECO:0000256" key="1">
    <source>
        <dbReference type="ARBA" id="ARBA00011073"/>
    </source>
</evidence>
<feature type="domain" description="Peptidase S8/S53" evidence="7">
    <location>
        <begin position="194"/>
        <end position="442"/>
    </location>
</feature>
<feature type="active site" description="Charge relay system" evidence="5">
    <location>
        <position position="403"/>
    </location>
</feature>
<evidence type="ECO:0000313" key="9">
    <source>
        <dbReference type="Proteomes" id="UP001205185"/>
    </source>
</evidence>
<evidence type="ECO:0000256" key="2">
    <source>
        <dbReference type="ARBA" id="ARBA00022670"/>
    </source>
</evidence>
<keyword evidence="6" id="KW-0732">Signal</keyword>
<keyword evidence="4 5" id="KW-0720">Serine protease</keyword>
<dbReference type="PRINTS" id="PR00723">
    <property type="entry name" value="SUBTILISIN"/>
</dbReference>
<dbReference type="SUPFAM" id="SSF52743">
    <property type="entry name" value="Subtilisin-like"/>
    <property type="match status" value="1"/>
</dbReference>
<evidence type="ECO:0000256" key="5">
    <source>
        <dbReference type="PROSITE-ProRule" id="PRU01240"/>
    </source>
</evidence>
<dbReference type="InterPro" id="IPR036852">
    <property type="entry name" value="Peptidase_S8/S53_dom_sf"/>
</dbReference>
<dbReference type="InterPro" id="IPR015500">
    <property type="entry name" value="Peptidase_S8_subtilisin-rel"/>
</dbReference>
<dbReference type="InterPro" id="IPR023827">
    <property type="entry name" value="Peptidase_S8_Asp-AS"/>
</dbReference>
<evidence type="ECO:0000256" key="6">
    <source>
        <dbReference type="SAM" id="SignalP"/>
    </source>
</evidence>
<keyword evidence="3 5" id="KW-0378">Hydrolase</keyword>
<dbReference type="InterPro" id="IPR000209">
    <property type="entry name" value="Peptidase_S8/S53_dom"/>
</dbReference>
<comment type="similarity">
    <text evidence="1 5">Belongs to the peptidase S8 family.</text>
</comment>
<keyword evidence="2 5" id="KW-0645">Protease</keyword>
<dbReference type="Gene3D" id="3.40.50.200">
    <property type="entry name" value="Peptidase S8/S53 domain"/>
    <property type="match status" value="1"/>
</dbReference>
<feature type="active site" description="Charge relay system" evidence="5">
    <location>
        <position position="203"/>
    </location>
</feature>
<dbReference type="PANTHER" id="PTHR43806">
    <property type="entry name" value="PEPTIDASE S8"/>
    <property type="match status" value="1"/>
</dbReference>
<dbReference type="InterPro" id="IPR022398">
    <property type="entry name" value="Peptidase_S8_His-AS"/>
</dbReference>
<dbReference type="PROSITE" id="PS00137">
    <property type="entry name" value="SUBTILASE_HIS"/>
    <property type="match status" value="1"/>
</dbReference>
<comment type="caution">
    <text evidence="8">The sequence shown here is derived from an EMBL/GenBank/DDBJ whole genome shotgun (WGS) entry which is preliminary data.</text>
</comment>
<accession>A0ABT1IBS5</accession>
<dbReference type="PANTHER" id="PTHR43806:SF11">
    <property type="entry name" value="CEREVISIN-RELATED"/>
    <property type="match status" value="1"/>
</dbReference>
<evidence type="ECO:0000313" key="8">
    <source>
        <dbReference type="EMBL" id="MCP2270075.1"/>
    </source>
</evidence>
<protein>
    <submittedName>
        <fullName evidence="8">Subtilase family protein</fullName>
    </submittedName>
</protein>
<evidence type="ECO:0000256" key="3">
    <source>
        <dbReference type="ARBA" id="ARBA00022801"/>
    </source>
</evidence>
<dbReference type="Pfam" id="PF00082">
    <property type="entry name" value="Peptidase_S8"/>
    <property type="match status" value="1"/>
</dbReference>
<dbReference type="InterPro" id="IPR050131">
    <property type="entry name" value="Peptidase_S8_subtilisin-like"/>
</dbReference>
<sequence>MRTTRWPRLAAVAALVAGVVLSGTHLTQAAAAEPVLIGSRSVTLLTGDRVEVDALGHRTIHPGPNRDKAAFSYYERDGHHFVVPVDALRPLADDRLDERLFDIDALLAAGYDGAGLPVIVTSRPGLAPAQIAGSVSLPAVNGFAAPARLDGAVWRSLDSPGVRKIWLDSVRKPQLDKSAAQIGAPIAWQAGYTGAGVTVAVLDSGIDKTHPDLATRVAEARIFSDAPDGLDRIGHGTHVASIIAGTGAKYRGIASGARLLDGKVFDDNGSARDSWIIAGMQWAAESGAKIVNLSLAQPDVPDSDPLEEAVNSLSAQHGTLFVVSAGNDGPTGGTVGSPGSADAALTVGAVDRTDKILAFSGRGPRVGDGAVKPDITAPGMAIVAARSSASPGDGPYVADFGTSMATAHVSGAAAVLAQQHPDWSGERIKDVLMASAKPGAGQTIFQEGTGRVDVAAAIGQTLSTEPASVHLGVQRVPDTSGKIYSRTVTYRNTGTAESVLDLRSVLIGPDGKPVNLITVTPARLTVPAGGTATATYTITPPADAPQGIYAGVVLAGAMRTPIVFIRSEQTYEVKVRQLGLDGFPAIAGYARIVSKAAGARQYQVPATGRLRLPKGEYSVDALLVGDNLNWLFQPSFTVAGDSEVVVDYRLTKPLSITPPVRATSRFADVALTYGDYATGIAGTDITRTTTGTAGPRVPGDALTTKVHTQWLAENGDFYGLAYFGHGGLPDGLVKRPSKRDLAHVRAGLNTTNQGSIGARAASPYPAVGDVLDSSPGYDVAALPRVRDEYYTTESDGALWSLLLAQLSPTGVLEATSLSPLRHYRPGRDYTETYNRGVFGPVFPPLPKNQSFVSRAKDSIRAAMSLYGDGGGNAGDVTLASRTTTLYRDGAKVGESTDLTGPAAFPVPAETGTYQLVSDATRVPGVSLSTRVVASWTFQSGHTEAAQAIPVSTIRFTPRLDENNSTPKGRLFVVPVSLQAQGSVESRPLSGPVEVSYDSGKTWQKAPLISGAAILCHPNTASTVSLRAKSTSRSGQVVELTIIDAYKLR</sequence>
<organism evidence="8 9">
    <name type="scientific">Actinokineospora diospyrosa</name>
    <dbReference type="NCBI Taxonomy" id="103728"/>
    <lineage>
        <taxon>Bacteria</taxon>
        <taxon>Bacillati</taxon>
        <taxon>Actinomycetota</taxon>
        <taxon>Actinomycetes</taxon>
        <taxon>Pseudonocardiales</taxon>
        <taxon>Pseudonocardiaceae</taxon>
        <taxon>Actinokineospora</taxon>
    </lineage>
</organism>
<evidence type="ECO:0000259" key="7">
    <source>
        <dbReference type="Pfam" id="PF00082"/>
    </source>
</evidence>
<dbReference type="RefSeq" id="WP_253887064.1">
    <property type="nucleotide sequence ID" value="NZ_BAAAVB010000013.1"/>
</dbReference>
<dbReference type="PROSITE" id="PS51892">
    <property type="entry name" value="SUBTILASE"/>
    <property type="match status" value="1"/>
</dbReference>
<feature type="active site" description="Charge relay system" evidence="5">
    <location>
        <position position="235"/>
    </location>
</feature>
<reference evidence="8 9" key="1">
    <citation type="submission" date="2022-06" db="EMBL/GenBank/DDBJ databases">
        <title>Genomic Encyclopedia of Archaeal and Bacterial Type Strains, Phase II (KMG-II): from individual species to whole genera.</title>
        <authorList>
            <person name="Goeker M."/>
        </authorList>
    </citation>
    <scope>NUCLEOTIDE SEQUENCE [LARGE SCALE GENOMIC DNA]</scope>
    <source>
        <strain evidence="8 9">DSM 44255</strain>
    </source>
</reference>
<evidence type="ECO:0000256" key="4">
    <source>
        <dbReference type="ARBA" id="ARBA00022825"/>
    </source>
</evidence>